<name>A0A498HUK3_MALDO</name>
<accession>A0A498HUK3</accession>
<evidence type="ECO:0000313" key="1">
    <source>
        <dbReference type="EMBL" id="RXH72841.1"/>
    </source>
</evidence>
<evidence type="ECO:0000313" key="2">
    <source>
        <dbReference type="Proteomes" id="UP000290289"/>
    </source>
</evidence>
<dbReference type="AlphaFoldDB" id="A0A498HUK3"/>
<proteinExistence type="predicted"/>
<protein>
    <submittedName>
        <fullName evidence="1">Uncharacterized protein</fullName>
    </submittedName>
</protein>
<sequence length="60" mass="6731">MGGGGSVCEKRSINVNNGDVFKWQHFWKVLAEQFGIEEYGFDEESAGQGLVEMMEGKFII</sequence>
<keyword evidence="2" id="KW-1185">Reference proteome</keyword>
<gene>
    <name evidence="1" type="ORF">DVH24_012525</name>
</gene>
<dbReference type="Gene3D" id="3.40.50.720">
    <property type="entry name" value="NAD(P)-binding Rossmann-like Domain"/>
    <property type="match status" value="1"/>
</dbReference>
<organism evidence="1 2">
    <name type="scientific">Malus domestica</name>
    <name type="common">Apple</name>
    <name type="synonym">Pyrus malus</name>
    <dbReference type="NCBI Taxonomy" id="3750"/>
    <lineage>
        <taxon>Eukaryota</taxon>
        <taxon>Viridiplantae</taxon>
        <taxon>Streptophyta</taxon>
        <taxon>Embryophyta</taxon>
        <taxon>Tracheophyta</taxon>
        <taxon>Spermatophyta</taxon>
        <taxon>Magnoliopsida</taxon>
        <taxon>eudicotyledons</taxon>
        <taxon>Gunneridae</taxon>
        <taxon>Pentapetalae</taxon>
        <taxon>rosids</taxon>
        <taxon>fabids</taxon>
        <taxon>Rosales</taxon>
        <taxon>Rosaceae</taxon>
        <taxon>Amygdaloideae</taxon>
        <taxon>Maleae</taxon>
        <taxon>Malus</taxon>
    </lineage>
</organism>
<dbReference type="PANTHER" id="PTHR32487:SF0">
    <property type="entry name" value="3-OXO-DELTA(4,5)-STEROID 5-BETA-REDUCTASE"/>
    <property type="match status" value="1"/>
</dbReference>
<dbReference type="EMBL" id="RDQH01000341">
    <property type="protein sequence ID" value="RXH72841.1"/>
    <property type="molecule type" value="Genomic_DNA"/>
</dbReference>
<comment type="caution">
    <text evidence="1">The sequence shown here is derived from an EMBL/GenBank/DDBJ whole genome shotgun (WGS) entry which is preliminary data.</text>
</comment>
<reference evidence="1 2" key="1">
    <citation type="submission" date="2018-10" db="EMBL/GenBank/DDBJ databases">
        <title>A high-quality apple genome assembly.</title>
        <authorList>
            <person name="Hu J."/>
        </authorList>
    </citation>
    <scope>NUCLEOTIDE SEQUENCE [LARGE SCALE GENOMIC DNA]</scope>
    <source>
        <strain evidence="2">cv. HFTH1</strain>
        <tissue evidence="1">Young leaf</tissue>
    </source>
</reference>
<dbReference type="Proteomes" id="UP000290289">
    <property type="component" value="Chromosome 15"/>
</dbReference>
<dbReference type="STRING" id="3750.A0A498HUK3"/>
<dbReference type="PANTHER" id="PTHR32487">
    <property type="entry name" value="3-OXO-DELTA(4,5)-STEROID 5-BETA-REDUCTASE"/>
    <property type="match status" value="1"/>
</dbReference>